<comment type="caution">
    <text evidence="2">The sequence shown here is derived from an EMBL/GenBank/DDBJ whole genome shotgun (WGS) entry which is preliminary data.</text>
</comment>
<organism evidence="2 3">
    <name type="scientific">Sinobaca qinghaiensis</name>
    <dbReference type="NCBI Taxonomy" id="342944"/>
    <lineage>
        <taxon>Bacteria</taxon>
        <taxon>Bacillati</taxon>
        <taxon>Bacillota</taxon>
        <taxon>Bacilli</taxon>
        <taxon>Bacillales</taxon>
        <taxon>Sporolactobacillaceae</taxon>
        <taxon>Sinobaca</taxon>
    </lineage>
</organism>
<proteinExistence type="predicted"/>
<dbReference type="GO" id="GO:0030649">
    <property type="term" value="P:aminoglycoside antibiotic catabolic process"/>
    <property type="evidence" value="ECO:0007669"/>
    <property type="project" value="TreeGrafter"/>
</dbReference>
<keyword evidence="3" id="KW-1185">Reference proteome</keyword>
<dbReference type="Pfam" id="PF13530">
    <property type="entry name" value="SCP2_2"/>
    <property type="match status" value="1"/>
</dbReference>
<dbReference type="SUPFAM" id="SSF55729">
    <property type="entry name" value="Acyl-CoA N-acyltransferases (Nat)"/>
    <property type="match status" value="1"/>
</dbReference>
<dbReference type="CDD" id="cd04301">
    <property type="entry name" value="NAT_SF"/>
    <property type="match status" value="1"/>
</dbReference>
<dbReference type="Pfam" id="PF17668">
    <property type="entry name" value="Acetyltransf_17"/>
    <property type="match status" value="1"/>
</dbReference>
<dbReference type="InterPro" id="IPR000182">
    <property type="entry name" value="GNAT_dom"/>
</dbReference>
<reference evidence="2 3" key="1">
    <citation type="submission" date="2018-09" db="EMBL/GenBank/DDBJ databases">
        <title>Genomic Encyclopedia of Archaeal and Bacterial Type Strains, Phase II (KMG-II): from individual species to whole genera.</title>
        <authorList>
            <person name="Goeker M."/>
        </authorList>
    </citation>
    <scope>NUCLEOTIDE SEQUENCE [LARGE SCALE GENOMIC DNA]</scope>
    <source>
        <strain evidence="2 3">DSM 17008</strain>
    </source>
</reference>
<evidence type="ECO:0000259" key="1">
    <source>
        <dbReference type="PROSITE" id="PS51186"/>
    </source>
</evidence>
<dbReference type="Pfam" id="PF13527">
    <property type="entry name" value="Acetyltransf_9"/>
    <property type="match status" value="1"/>
</dbReference>
<sequence>MKPAEIDQNITLGEFAFQFELSTEQREDRKKIIKPENTWVAVENKEIASKLTIFPSDIYIAGEVMRMGGISGVATWPEKRRSGLVRELLRAAMKDVKERGCEVSLLYPFSFSFYRKFGWELFADAKIWTLSSSQLPQPAPLEQGTIYRVTQKAAAVLQPIYEKWAVSYTGAVLRDKQWWEDMVLKRKTGEIVVFKNEQGEDRGYIIYKIKNQKMEVKEFIWLDEETRTALWSFLAQHDSMITEVEIRPAVNDPSRFLLADSRITEKRESYFMARIVDMTSFLQKYPLHLKEGEELDLKIEDDFCEWNKGFYSLENVDGSIHIRFYPGHSEKKGLEMNIQTAAAVFMGYITAEQAWKAGRIQGEPEQVTLLQAGVSDLEPFIYDFF</sequence>
<dbReference type="PROSITE" id="PS51186">
    <property type="entry name" value="GNAT"/>
    <property type="match status" value="1"/>
</dbReference>
<name>A0A419V680_9BACL</name>
<dbReference type="InterPro" id="IPR051554">
    <property type="entry name" value="Acetyltransferase_Eis"/>
</dbReference>
<accession>A0A419V680</accession>
<evidence type="ECO:0000313" key="3">
    <source>
        <dbReference type="Proteomes" id="UP000285120"/>
    </source>
</evidence>
<gene>
    <name evidence="2" type="ORF">ATL39_1191</name>
</gene>
<keyword evidence="2" id="KW-0808">Transferase</keyword>
<protein>
    <submittedName>
        <fullName evidence="2">Putative acetyltransferase</fullName>
    </submittedName>
</protein>
<evidence type="ECO:0000313" key="2">
    <source>
        <dbReference type="EMBL" id="RKD75492.1"/>
    </source>
</evidence>
<dbReference type="Gene3D" id="3.30.1050.10">
    <property type="entry name" value="SCP2 sterol-binding domain"/>
    <property type="match status" value="1"/>
</dbReference>
<dbReference type="AlphaFoldDB" id="A0A419V680"/>
<dbReference type="PANTHER" id="PTHR37817:SF1">
    <property type="entry name" value="N-ACETYLTRANSFERASE EIS"/>
    <property type="match status" value="1"/>
</dbReference>
<dbReference type="GO" id="GO:0034069">
    <property type="term" value="F:aminoglycoside N-acetyltransferase activity"/>
    <property type="evidence" value="ECO:0007669"/>
    <property type="project" value="TreeGrafter"/>
</dbReference>
<dbReference type="EMBL" id="RAPK01000007">
    <property type="protein sequence ID" value="RKD75492.1"/>
    <property type="molecule type" value="Genomic_DNA"/>
</dbReference>
<dbReference type="SUPFAM" id="SSF55718">
    <property type="entry name" value="SCP-like"/>
    <property type="match status" value="1"/>
</dbReference>
<dbReference type="InterPro" id="IPR025559">
    <property type="entry name" value="Eis_dom"/>
</dbReference>
<dbReference type="Proteomes" id="UP000285120">
    <property type="component" value="Unassembled WGS sequence"/>
</dbReference>
<feature type="domain" description="N-acetyltransferase" evidence="1">
    <location>
        <begin position="1"/>
        <end position="140"/>
    </location>
</feature>
<dbReference type="InterPro" id="IPR016181">
    <property type="entry name" value="Acyl_CoA_acyltransferase"/>
</dbReference>
<dbReference type="Gene3D" id="3.40.630.30">
    <property type="match status" value="2"/>
</dbReference>
<dbReference type="InterPro" id="IPR036527">
    <property type="entry name" value="SCP2_sterol-bd_dom_sf"/>
</dbReference>
<dbReference type="PANTHER" id="PTHR37817">
    <property type="entry name" value="N-ACETYLTRANSFERASE EIS"/>
    <property type="match status" value="1"/>
</dbReference>
<dbReference type="InterPro" id="IPR041380">
    <property type="entry name" value="Acetyltransf_17"/>
</dbReference>